<keyword evidence="6" id="KW-0464">Manganese</keyword>
<feature type="site" description="Transition state stabilizer" evidence="7">
    <location>
        <position position="163"/>
    </location>
</feature>
<evidence type="ECO:0000313" key="11">
    <source>
        <dbReference type="Proteomes" id="UP000246410"/>
    </source>
</evidence>
<dbReference type="InterPro" id="IPR005135">
    <property type="entry name" value="Endo/exonuclease/phosphatase"/>
</dbReference>
<dbReference type="AlphaFoldDB" id="A0A317NF50"/>
<keyword evidence="11" id="KW-1185">Reference proteome</keyword>
<name>A0A317NF50_9NOCA</name>
<feature type="binding site" evidence="6">
    <location>
        <position position="7"/>
    </location>
    <ligand>
        <name>Mg(2+)</name>
        <dbReference type="ChEBI" id="CHEBI:18420"/>
        <label>1</label>
    </ligand>
</feature>
<dbReference type="GO" id="GO:0008311">
    <property type="term" value="F:double-stranded DNA 3'-5' DNA exonuclease activity"/>
    <property type="evidence" value="ECO:0007669"/>
    <property type="project" value="InterPro"/>
</dbReference>
<evidence type="ECO:0000256" key="4">
    <source>
        <dbReference type="ARBA" id="ARBA00022842"/>
    </source>
</evidence>
<dbReference type="InterPro" id="IPR037493">
    <property type="entry name" value="ExoIII-like"/>
</dbReference>
<keyword evidence="3" id="KW-0378">Hydrolase</keyword>
<dbReference type="EMBL" id="QGTL01000007">
    <property type="protein sequence ID" value="PWV73454.1"/>
    <property type="molecule type" value="Genomic_DNA"/>
</dbReference>
<comment type="caution">
    <text evidence="10">The sequence shown here is derived from an EMBL/GenBank/DDBJ whole genome shotgun (WGS) entry which is preliminary data.</text>
</comment>
<feature type="binding site" evidence="6">
    <location>
        <position position="260"/>
    </location>
    <ligand>
        <name>Mg(2+)</name>
        <dbReference type="ChEBI" id="CHEBI:18420"/>
        <label>1</label>
    </ligand>
</feature>
<evidence type="ECO:0000256" key="6">
    <source>
        <dbReference type="PIRSR" id="PIRSR604808-2"/>
    </source>
</evidence>
<evidence type="ECO:0000256" key="7">
    <source>
        <dbReference type="PIRSR" id="PIRSR604808-3"/>
    </source>
</evidence>
<organism evidence="10 11">
    <name type="scientific">Nocardia neocaledoniensis</name>
    <dbReference type="NCBI Taxonomy" id="236511"/>
    <lineage>
        <taxon>Bacteria</taxon>
        <taxon>Bacillati</taxon>
        <taxon>Actinomycetota</taxon>
        <taxon>Actinomycetes</taxon>
        <taxon>Mycobacteriales</taxon>
        <taxon>Nocardiaceae</taxon>
        <taxon>Nocardia</taxon>
    </lineage>
</organism>
<evidence type="ECO:0000256" key="5">
    <source>
        <dbReference type="PIRSR" id="PIRSR604808-1"/>
    </source>
</evidence>
<dbReference type="InterPro" id="IPR004808">
    <property type="entry name" value="AP_endonuc_1"/>
</dbReference>
<evidence type="ECO:0000256" key="3">
    <source>
        <dbReference type="ARBA" id="ARBA00022801"/>
    </source>
</evidence>
<feature type="compositionally biased region" description="Basic and acidic residues" evidence="8">
    <location>
        <begin position="247"/>
        <end position="258"/>
    </location>
</feature>
<evidence type="ECO:0000259" key="9">
    <source>
        <dbReference type="Pfam" id="PF03372"/>
    </source>
</evidence>
<keyword evidence="2 6" id="KW-0479">Metal-binding</keyword>
<evidence type="ECO:0000313" key="10">
    <source>
        <dbReference type="EMBL" id="PWV73454.1"/>
    </source>
</evidence>
<feature type="active site" description="Proton acceptor" evidence="5">
    <location>
        <position position="260"/>
    </location>
</feature>
<dbReference type="InterPro" id="IPR036691">
    <property type="entry name" value="Endo/exonu/phosph_ase_sf"/>
</dbReference>
<feature type="binding site" evidence="6">
    <location>
        <position position="34"/>
    </location>
    <ligand>
        <name>Mg(2+)</name>
        <dbReference type="ChEBI" id="CHEBI:18420"/>
        <label>1</label>
    </ligand>
</feature>
<dbReference type="PROSITE" id="PS51435">
    <property type="entry name" value="AP_NUCLEASE_F1_4"/>
    <property type="match status" value="1"/>
</dbReference>
<feature type="region of interest" description="Disordered" evidence="8">
    <location>
        <begin position="247"/>
        <end position="269"/>
    </location>
</feature>
<dbReference type="RefSeq" id="WP_110039054.1">
    <property type="nucleotide sequence ID" value="NZ_QGTL01000007.1"/>
</dbReference>
<feature type="site" description="Important for catalytic activity" evidence="7">
    <location>
        <position position="230"/>
    </location>
</feature>
<dbReference type="NCBIfam" id="TIGR00195">
    <property type="entry name" value="exoDNase_III"/>
    <property type="match status" value="1"/>
</dbReference>
<dbReference type="CDD" id="cd09086">
    <property type="entry name" value="ExoIII-like_AP-endo"/>
    <property type="match status" value="1"/>
</dbReference>
<protein>
    <submittedName>
        <fullName evidence="10">Exodeoxyribonuclease III</fullName>
    </submittedName>
</protein>
<dbReference type="PANTHER" id="PTHR43250">
    <property type="entry name" value="EXODEOXYRIBONUCLEASE III"/>
    <property type="match status" value="1"/>
</dbReference>
<comment type="similarity">
    <text evidence="1">Belongs to the DNA repair enzymes AP/ExoA family.</text>
</comment>
<evidence type="ECO:0000256" key="8">
    <source>
        <dbReference type="SAM" id="MobiDB-lite"/>
    </source>
</evidence>
<reference evidence="10 11" key="1">
    <citation type="submission" date="2018-05" db="EMBL/GenBank/DDBJ databases">
        <title>Genomic Encyclopedia of Type Strains, Phase IV (KMG-IV): sequencing the most valuable type-strain genomes for metagenomic binning, comparative biology and taxonomic classification.</title>
        <authorList>
            <person name="Goeker M."/>
        </authorList>
    </citation>
    <scope>NUCLEOTIDE SEQUENCE [LARGE SCALE GENOMIC DNA]</scope>
    <source>
        <strain evidence="10 11">DSM 44717</strain>
    </source>
</reference>
<dbReference type="Proteomes" id="UP000246410">
    <property type="component" value="Unassembled WGS sequence"/>
</dbReference>
<proteinExistence type="inferred from homology"/>
<evidence type="ECO:0000256" key="1">
    <source>
        <dbReference type="ARBA" id="ARBA00007092"/>
    </source>
</evidence>
<feature type="binding site" evidence="6">
    <location>
        <position position="163"/>
    </location>
    <ligand>
        <name>Mg(2+)</name>
        <dbReference type="ChEBI" id="CHEBI:18420"/>
        <label>1</label>
    </ligand>
</feature>
<dbReference type="GO" id="GO:0006281">
    <property type="term" value="P:DNA repair"/>
    <property type="evidence" value="ECO:0007669"/>
    <property type="project" value="InterPro"/>
</dbReference>
<comment type="cofactor">
    <cofactor evidence="6">
        <name>Mg(2+)</name>
        <dbReference type="ChEBI" id="CHEBI:18420"/>
    </cofactor>
    <cofactor evidence="6">
        <name>Mn(2+)</name>
        <dbReference type="ChEBI" id="CHEBI:29035"/>
    </cofactor>
    <text evidence="6">Probably binds two magnesium or manganese ions per subunit.</text>
</comment>
<gene>
    <name evidence="10" type="ORF">DFR69_10781</name>
</gene>
<feature type="binding site" evidence="6">
    <location>
        <position position="259"/>
    </location>
    <ligand>
        <name>Mg(2+)</name>
        <dbReference type="ChEBI" id="CHEBI:18420"/>
        <label>1</label>
    </ligand>
</feature>
<dbReference type="PANTHER" id="PTHR43250:SF2">
    <property type="entry name" value="EXODEOXYRIBONUCLEASE III"/>
    <property type="match status" value="1"/>
</dbReference>
<feature type="domain" description="Endonuclease/exonuclease/phosphatase" evidence="9">
    <location>
        <begin position="4"/>
        <end position="260"/>
    </location>
</feature>
<accession>A0A317NF50</accession>
<feature type="site" description="Interaction with DNA substrate" evidence="7">
    <location>
        <position position="260"/>
    </location>
</feature>
<sequence length="269" mass="30010">MRLATWNVNSVRSRVDRVIAFLDRHDIDVLALQETKCRDDQFPYERFDEAGYEVAHVGLNQWNGVAIVSRVGLTDVEIGFPDQPGFDKNAGDSLIETPVVEARALGATCGGVRVWSLYVPNGRSLDDPHYAYKLSWLSTLRDSTARWLAQDPAAKIALVGDWNIAPTDEDVWSPAFFAGKTHTSGPERAAFQAMLDTGLRDVVRSFTPGAFTYWDYTQLRFPRKEGMRIDFILASPTLADQVKDASIDREERKGKGASDHAPVIAEFTD</sequence>
<keyword evidence="4 6" id="KW-0460">Magnesium</keyword>
<evidence type="ECO:0000256" key="2">
    <source>
        <dbReference type="ARBA" id="ARBA00022723"/>
    </source>
</evidence>
<dbReference type="Pfam" id="PF03372">
    <property type="entry name" value="Exo_endo_phos"/>
    <property type="match status" value="1"/>
</dbReference>
<dbReference type="GO" id="GO:0046872">
    <property type="term" value="F:metal ion binding"/>
    <property type="evidence" value="ECO:0007669"/>
    <property type="project" value="UniProtKB-KW"/>
</dbReference>
<feature type="active site" evidence="5">
    <location>
        <position position="118"/>
    </location>
</feature>
<dbReference type="Gene3D" id="3.60.10.10">
    <property type="entry name" value="Endonuclease/exonuclease/phosphatase"/>
    <property type="match status" value="1"/>
</dbReference>
<dbReference type="NCBIfam" id="TIGR00633">
    <property type="entry name" value="xth"/>
    <property type="match status" value="1"/>
</dbReference>
<dbReference type="SUPFAM" id="SSF56219">
    <property type="entry name" value="DNase I-like"/>
    <property type="match status" value="1"/>
</dbReference>
<feature type="active site" description="Proton donor/acceptor" evidence="5">
    <location>
        <position position="161"/>
    </location>
</feature>
<feature type="binding site" evidence="6">
    <location>
        <position position="161"/>
    </location>
    <ligand>
        <name>Mg(2+)</name>
        <dbReference type="ChEBI" id="CHEBI:18420"/>
        <label>1</label>
    </ligand>
</feature>